<evidence type="ECO:0008006" key="6">
    <source>
        <dbReference type="Google" id="ProtNLM"/>
    </source>
</evidence>
<keyword evidence="1" id="KW-0433">Leucine-rich repeat</keyword>
<evidence type="ECO:0000313" key="5">
    <source>
        <dbReference type="Proteomes" id="UP000410492"/>
    </source>
</evidence>
<dbReference type="InterPro" id="IPR032675">
    <property type="entry name" value="LRR_dom_sf"/>
</dbReference>
<accession>A0A653BPN2</accession>
<dbReference type="Proteomes" id="UP000410492">
    <property type="component" value="Unassembled WGS sequence"/>
</dbReference>
<evidence type="ECO:0000313" key="4">
    <source>
        <dbReference type="EMBL" id="VEN37551.1"/>
    </source>
</evidence>
<dbReference type="SMART" id="SM00369">
    <property type="entry name" value="LRR_TYP"/>
    <property type="match status" value="5"/>
</dbReference>
<dbReference type="AlphaFoldDB" id="A0A653BPN2"/>
<keyword evidence="2" id="KW-0677">Repeat</keyword>
<dbReference type="InterPro" id="IPR050216">
    <property type="entry name" value="LRR_domain-containing"/>
</dbReference>
<name>A0A653BPN2_CALMS</name>
<protein>
    <recommendedName>
        <fullName evidence="6">Leucine-rich repeat-containing protein 58</fullName>
    </recommendedName>
</protein>
<gene>
    <name evidence="4" type="ORF">CALMAC_LOCUS2766</name>
</gene>
<keyword evidence="5" id="KW-1185">Reference proteome</keyword>
<dbReference type="InterPro" id="IPR003591">
    <property type="entry name" value="Leu-rich_rpt_typical-subtyp"/>
</dbReference>
<dbReference type="EMBL" id="CAACVG010003479">
    <property type="protein sequence ID" value="VEN37551.1"/>
    <property type="molecule type" value="Genomic_DNA"/>
</dbReference>
<organism evidence="4 5">
    <name type="scientific">Callosobruchus maculatus</name>
    <name type="common">Southern cowpea weevil</name>
    <name type="synonym">Pulse bruchid</name>
    <dbReference type="NCBI Taxonomy" id="64391"/>
    <lineage>
        <taxon>Eukaryota</taxon>
        <taxon>Metazoa</taxon>
        <taxon>Ecdysozoa</taxon>
        <taxon>Arthropoda</taxon>
        <taxon>Hexapoda</taxon>
        <taxon>Insecta</taxon>
        <taxon>Pterygota</taxon>
        <taxon>Neoptera</taxon>
        <taxon>Endopterygota</taxon>
        <taxon>Coleoptera</taxon>
        <taxon>Polyphaga</taxon>
        <taxon>Cucujiformia</taxon>
        <taxon>Chrysomeloidea</taxon>
        <taxon>Chrysomelidae</taxon>
        <taxon>Bruchinae</taxon>
        <taxon>Bruchini</taxon>
        <taxon>Callosobruchus</taxon>
    </lineage>
</organism>
<evidence type="ECO:0000256" key="1">
    <source>
        <dbReference type="ARBA" id="ARBA00022614"/>
    </source>
</evidence>
<dbReference type="GO" id="GO:0005737">
    <property type="term" value="C:cytoplasm"/>
    <property type="evidence" value="ECO:0007669"/>
    <property type="project" value="TreeGrafter"/>
</dbReference>
<reference evidence="4 5" key="1">
    <citation type="submission" date="2019-01" db="EMBL/GenBank/DDBJ databases">
        <authorList>
            <person name="Sayadi A."/>
        </authorList>
    </citation>
    <scope>NUCLEOTIDE SEQUENCE [LARGE SCALE GENOMIC DNA]</scope>
</reference>
<dbReference type="Gene3D" id="3.80.10.10">
    <property type="entry name" value="Ribonuclease Inhibitor"/>
    <property type="match status" value="2"/>
</dbReference>
<dbReference type="OrthoDB" id="1053178at2759"/>
<dbReference type="PANTHER" id="PTHR48051">
    <property type="match status" value="1"/>
</dbReference>
<dbReference type="InterPro" id="IPR001611">
    <property type="entry name" value="Leu-rich_rpt"/>
</dbReference>
<dbReference type="PROSITE" id="PS51450">
    <property type="entry name" value="LRR"/>
    <property type="match status" value="2"/>
</dbReference>
<proteinExistence type="predicted"/>
<evidence type="ECO:0000256" key="2">
    <source>
        <dbReference type="ARBA" id="ARBA00022737"/>
    </source>
</evidence>
<dbReference type="PANTHER" id="PTHR48051:SF1">
    <property type="entry name" value="RAS SUPPRESSOR PROTEIN 1"/>
    <property type="match status" value="1"/>
</dbReference>
<evidence type="ECO:0000256" key="3">
    <source>
        <dbReference type="SAM" id="MobiDB-lite"/>
    </source>
</evidence>
<dbReference type="Pfam" id="PF13855">
    <property type="entry name" value="LRR_8"/>
    <property type="match status" value="2"/>
</dbReference>
<feature type="region of interest" description="Disordered" evidence="3">
    <location>
        <begin position="1"/>
        <end position="21"/>
    </location>
</feature>
<dbReference type="Pfam" id="PF00560">
    <property type="entry name" value="LRR_1"/>
    <property type="match status" value="1"/>
</dbReference>
<dbReference type="SUPFAM" id="SSF52058">
    <property type="entry name" value="L domain-like"/>
    <property type="match status" value="1"/>
</dbReference>
<sequence length="364" mass="41465">MREEVCTMDHYTSDSSDSDADSSKVIDLAYLLLDPTSVENKLEEYNDDKESHLEVERAILHHNRLSQLPENLVLFRNISTLDISNNGLKVLPNILEHLSLVKLIAKNNLLHNDSLPKCFTNCTTLRELNLSGNQLTQFPEQILDFVNLKFLYLGGNGMQQISKNIWRLKNLQVMALGGNELTEVPATLGQLYCLQALVLCDNKIETLPANIANLHKLRSLLLHKNKLRTLPPEIVALKNMVELSLRDNPLVVRFVSEMSYNPASLLELSARTIKLHNLPCRSGDIPETLFHYLNSAHRCVNSNCKGVYFDNRVEHIKFVDFCGKYRIPLLQYLCSSKCANTRDASEDCFDRPHRSYMMKKVLLG</sequence>